<evidence type="ECO:0000313" key="3">
    <source>
        <dbReference type="EMBL" id="GEK95586.1"/>
    </source>
</evidence>
<feature type="transmembrane region" description="Helical" evidence="2">
    <location>
        <begin position="14"/>
        <end position="35"/>
    </location>
</feature>
<dbReference type="AlphaFoldDB" id="A0A511B575"/>
<name>A0A511B575_9PROT</name>
<evidence type="ECO:0000256" key="2">
    <source>
        <dbReference type="SAM" id="Phobius"/>
    </source>
</evidence>
<proteinExistence type="predicted"/>
<feature type="region of interest" description="Disordered" evidence="1">
    <location>
        <begin position="241"/>
        <end position="272"/>
    </location>
</feature>
<keyword evidence="2" id="KW-1133">Transmembrane helix</keyword>
<dbReference type="PANTHER" id="PTHR34219:SF9">
    <property type="entry name" value="IRON-REGULATED INNER MEMBRANE PROTEIN"/>
    <property type="match status" value="1"/>
</dbReference>
<gene>
    <name evidence="3" type="ORF">GKA01_07830</name>
</gene>
<keyword evidence="2" id="KW-0812">Transmembrane</keyword>
<evidence type="ECO:0000313" key="4">
    <source>
        <dbReference type="Proteomes" id="UP000321079"/>
    </source>
</evidence>
<organism evidence="3 4">
    <name type="scientific">Gluconobacter kanchanaburiensis NBRC 103587</name>
    <dbReference type="NCBI Taxonomy" id="1307948"/>
    <lineage>
        <taxon>Bacteria</taxon>
        <taxon>Pseudomonadati</taxon>
        <taxon>Pseudomonadota</taxon>
        <taxon>Alphaproteobacteria</taxon>
        <taxon>Acetobacterales</taxon>
        <taxon>Acetobacteraceae</taxon>
        <taxon>Gluconobacter</taxon>
    </lineage>
</organism>
<evidence type="ECO:0000256" key="1">
    <source>
        <dbReference type="SAM" id="MobiDB-lite"/>
    </source>
</evidence>
<feature type="transmembrane region" description="Helical" evidence="2">
    <location>
        <begin position="151"/>
        <end position="174"/>
    </location>
</feature>
<dbReference type="RefSeq" id="WP_167506312.1">
    <property type="nucleotide sequence ID" value="NZ_BARK01000004.1"/>
</dbReference>
<dbReference type="Pfam" id="PF03929">
    <property type="entry name" value="PepSY_TM"/>
    <property type="match status" value="1"/>
</dbReference>
<dbReference type="InterPro" id="IPR005625">
    <property type="entry name" value="PepSY-ass_TM"/>
</dbReference>
<dbReference type="Proteomes" id="UP000321079">
    <property type="component" value="Unassembled WGS sequence"/>
</dbReference>
<protein>
    <submittedName>
        <fullName evidence="3">Peptidase</fullName>
    </submittedName>
</protein>
<feature type="transmembrane region" description="Helical" evidence="2">
    <location>
        <begin position="374"/>
        <end position="395"/>
    </location>
</feature>
<keyword evidence="4" id="KW-1185">Reference proteome</keyword>
<sequence>MKIRPDILRVYREVHSWVGICAGLLLFVAFFAGAISMFERPLQNLTTPALDLPPPTPLSQTPALLEQVFKAYPQARRSYTVVLSPDRSLPGRVAWRSHPPGHGASVLNVATLGSDGALVVRQPQVSPVASFIDTLHQKVGLPLPPAISRPVMGVVALLYGLALISGTLVFLPTLARNLFAFRRIDGPRKFWLDIHNLLGFFSLPFHIVMAVTSVVFAFHDPIFAVQSRLFASPSARHASVDGSMPGSMHAGTPGPMHEIADGHPGPHPAISHDESALLAPTDLLATLETQAPGFVADTLFYSHNGRGDMTLRVTGHDSRYSTRGPVAGFTTMDPRTGKILSADYLPGHQKTGFAILTVFFALHFGSFGGNAIRWGYVVLGFAGAALFYTGNRLWVDARRRREKAAGFARDSLATHILGRLTPGWVVGCVIGNAMILAAAFLMPDLMTETVVSELYYAVFVGCIVLFMLRPRTTRPSTH</sequence>
<feature type="transmembrane region" description="Helical" evidence="2">
    <location>
        <begin position="454"/>
        <end position="470"/>
    </location>
</feature>
<feature type="transmembrane region" description="Helical" evidence="2">
    <location>
        <begin position="194"/>
        <end position="218"/>
    </location>
</feature>
<keyword evidence="2" id="KW-0472">Membrane</keyword>
<reference evidence="3 4" key="1">
    <citation type="submission" date="2019-07" db="EMBL/GenBank/DDBJ databases">
        <title>Whole genome shotgun sequence of Gluconobacter kanchanaburiensis NBRC 103587.</title>
        <authorList>
            <person name="Hosoyama A."/>
            <person name="Uohara A."/>
            <person name="Ohji S."/>
            <person name="Ichikawa N."/>
        </authorList>
    </citation>
    <scope>NUCLEOTIDE SEQUENCE [LARGE SCALE GENOMIC DNA]</scope>
    <source>
        <strain evidence="3 4">NBRC 103587</strain>
    </source>
</reference>
<dbReference type="EMBL" id="BJVA01000003">
    <property type="protein sequence ID" value="GEK95586.1"/>
    <property type="molecule type" value="Genomic_DNA"/>
</dbReference>
<accession>A0A511B575</accession>
<feature type="transmembrane region" description="Helical" evidence="2">
    <location>
        <begin position="416"/>
        <end position="442"/>
    </location>
</feature>
<dbReference type="PANTHER" id="PTHR34219">
    <property type="entry name" value="IRON-REGULATED INNER MEMBRANE PROTEIN-RELATED"/>
    <property type="match status" value="1"/>
</dbReference>
<comment type="caution">
    <text evidence="3">The sequence shown here is derived from an EMBL/GenBank/DDBJ whole genome shotgun (WGS) entry which is preliminary data.</text>
</comment>